<accession>S2IWN4</accession>
<dbReference type="GO" id="GO:0005783">
    <property type="term" value="C:endoplasmic reticulum"/>
    <property type="evidence" value="ECO:0007669"/>
    <property type="project" value="TreeGrafter"/>
</dbReference>
<dbReference type="eggNOG" id="KOG2968">
    <property type="taxonomic scope" value="Eukaryota"/>
</dbReference>
<dbReference type="InParanoid" id="S2IWN4"/>
<name>S2IWN4_MUCC1</name>
<evidence type="ECO:0008006" key="3">
    <source>
        <dbReference type="Google" id="ProtNLM"/>
    </source>
</evidence>
<dbReference type="InterPro" id="IPR016035">
    <property type="entry name" value="Acyl_Trfase/lysoPLipase"/>
</dbReference>
<dbReference type="GO" id="GO:0004622">
    <property type="term" value="F:phosphatidylcholine lysophospholipase activity"/>
    <property type="evidence" value="ECO:0007669"/>
    <property type="project" value="TreeGrafter"/>
</dbReference>
<protein>
    <recommendedName>
        <fullName evidence="3">PNPLA domain-containing protein</fullName>
    </recommendedName>
</protein>
<dbReference type="SUPFAM" id="SSF52151">
    <property type="entry name" value="FabD/lysophospholipase-like"/>
    <property type="match status" value="1"/>
</dbReference>
<dbReference type="STRING" id="1220926.S2IWN4"/>
<dbReference type="Proteomes" id="UP000014254">
    <property type="component" value="Unassembled WGS sequence"/>
</dbReference>
<evidence type="ECO:0000313" key="1">
    <source>
        <dbReference type="EMBL" id="EPB81704.1"/>
    </source>
</evidence>
<dbReference type="InterPro" id="IPR050301">
    <property type="entry name" value="NTE"/>
</dbReference>
<proteinExistence type="predicted"/>
<dbReference type="EMBL" id="KE124153">
    <property type="protein sequence ID" value="EPB81704.1"/>
    <property type="molecule type" value="Genomic_DNA"/>
</dbReference>
<reference evidence="2" key="1">
    <citation type="submission" date="2013-05" db="EMBL/GenBank/DDBJ databases">
        <title>The Genome sequence of Mucor circinelloides f. circinelloides 1006PhL.</title>
        <authorList>
            <consortium name="The Broad Institute Genomics Platform"/>
            <person name="Cuomo C."/>
            <person name="Earl A."/>
            <person name="Findley K."/>
            <person name="Lee S.C."/>
            <person name="Walker B."/>
            <person name="Young S."/>
            <person name="Zeng Q."/>
            <person name="Gargeya S."/>
            <person name="Fitzgerald M."/>
            <person name="Haas B."/>
            <person name="Abouelleil A."/>
            <person name="Allen A.W."/>
            <person name="Alvarado L."/>
            <person name="Arachchi H.M."/>
            <person name="Berlin A.M."/>
            <person name="Chapman S.B."/>
            <person name="Gainer-Dewar J."/>
            <person name="Goldberg J."/>
            <person name="Griggs A."/>
            <person name="Gujja S."/>
            <person name="Hansen M."/>
            <person name="Howarth C."/>
            <person name="Imamovic A."/>
            <person name="Ireland A."/>
            <person name="Larimer J."/>
            <person name="McCowan C."/>
            <person name="Murphy C."/>
            <person name="Pearson M."/>
            <person name="Poon T.W."/>
            <person name="Priest M."/>
            <person name="Roberts A."/>
            <person name="Saif S."/>
            <person name="Shea T."/>
            <person name="Sisk P."/>
            <person name="Sykes S."/>
            <person name="Wortman J."/>
            <person name="Nusbaum C."/>
            <person name="Birren B."/>
        </authorList>
    </citation>
    <scope>NUCLEOTIDE SEQUENCE [LARGE SCALE GENOMIC DNA]</scope>
    <source>
        <strain evidence="2">1006PhL</strain>
    </source>
</reference>
<dbReference type="VEuPathDB" id="FungiDB:HMPREF1544_11557"/>
<sequence>MENISSIGIERSWHIGFILALQEGIPIDITGGTSVGSLTRGYYTKNIDLFETTAKAKAYEKRASRWWRRLLDLKYPVVARHTGYSVDGPIWKCIGDSHIEDFWLLIFAVTPTITYSYMETRTSGYTWRYIRDFMDGSYIDNLPISVTKDMEVNIIIVGNVSSAQPATPDQNQQPIPY</sequence>
<keyword evidence="2" id="KW-1185">Reference proteome</keyword>
<evidence type="ECO:0000313" key="2">
    <source>
        <dbReference type="Proteomes" id="UP000014254"/>
    </source>
</evidence>
<gene>
    <name evidence="1" type="ORF">HMPREF1544_11557</name>
</gene>
<dbReference type="AlphaFoldDB" id="S2IWN4"/>
<dbReference type="OrthoDB" id="421051at2759"/>
<dbReference type="PANTHER" id="PTHR14226">
    <property type="entry name" value="NEUROPATHY TARGET ESTERASE/SWISS CHEESE D.MELANOGASTER"/>
    <property type="match status" value="1"/>
</dbReference>
<organism evidence="1 2">
    <name type="scientific">Mucor circinelloides f. circinelloides (strain 1006PhL)</name>
    <name type="common">Mucormycosis agent</name>
    <name type="synonym">Calyptromyces circinelloides</name>
    <dbReference type="NCBI Taxonomy" id="1220926"/>
    <lineage>
        <taxon>Eukaryota</taxon>
        <taxon>Fungi</taxon>
        <taxon>Fungi incertae sedis</taxon>
        <taxon>Mucoromycota</taxon>
        <taxon>Mucoromycotina</taxon>
        <taxon>Mucoromycetes</taxon>
        <taxon>Mucorales</taxon>
        <taxon>Mucorineae</taxon>
        <taxon>Mucoraceae</taxon>
        <taxon>Mucor</taxon>
    </lineage>
</organism>
<dbReference type="PANTHER" id="PTHR14226:SF29">
    <property type="entry name" value="NEUROPATHY TARGET ESTERASE SWS"/>
    <property type="match status" value="1"/>
</dbReference>